<dbReference type="EMBL" id="JAHYIQ010000005">
    <property type="protein sequence ID" value="KAK1131761.1"/>
    <property type="molecule type" value="Genomic_DNA"/>
</dbReference>
<dbReference type="Proteomes" id="UP001177670">
    <property type="component" value="Unassembled WGS sequence"/>
</dbReference>
<evidence type="ECO:0000313" key="2">
    <source>
        <dbReference type="Proteomes" id="UP001177670"/>
    </source>
</evidence>
<proteinExistence type="predicted"/>
<accession>A0AA40G5Z6</accession>
<sequence length="203" mass="22093">MESSPGQSAIEPSRVIEPPSIRWRVIHRHVTLHRAVGALIFALPAVAPMLSSRGQAEMPRALHPLACYPHHKRPDIYTVRFCSSHLCNKCGPVRAWSGLEYALGKYRRAPLVGFQQKCRVAVCELAPVVRPGYKVHAGLPSHPTVLVCARTPVFTIVVSRIQGFRSLLPAITVARRAGVIALIGSCTCARAQLGHASNACGER</sequence>
<protein>
    <submittedName>
        <fullName evidence="1">Uncharacterized protein</fullName>
    </submittedName>
</protein>
<comment type="caution">
    <text evidence="1">The sequence shown here is derived from an EMBL/GenBank/DDBJ whole genome shotgun (WGS) entry which is preliminary data.</text>
</comment>
<dbReference type="AlphaFoldDB" id="A0AA40G5Z6"/>
<gene>
    <name evidence="1" type="ORF">K0M31_015921</name>
</gene>
<name>A0AA40G5Z6_9HYME</name>
<organism evidence="1 2">
    <name type="scientific">Melipona bicolor</name>
    <dbReference type="NCBI Taxonomy" id="60889"/>
    <lineage>
        <taxon>Eukaryota</taxon>
        <taxon>Metazoa</taxon>
        <taxon>Ecdysozoa</taxon>
        <taxon>Arthropoda</taxon>
        <taxon>Hexapoda</taxon>
        <taxon>Insecta</taxon>
        <taxon>Pterygota</taxon>
        <taxon>Neoptera</taxon>
        <taxon>Endopterygota</taxon>
        <taxon>Hymenoptera</taxon>
        <taxon>Apocrita</taxon>
        <taxon>Aculeata</taxon>
        <taxon>Apoidea</taxon>
        <taxon>Anthophila</taxon>
        <taxon>Apidae</taxon>
        <taxon>Melipona</taxon>
    </lineage>
</organism>
<keyword evidence="2" id="KW-1185">Reference proteome</keyword>
<evidence type="ECO:0000313" key="1">
    <source>
        <dbReference type="EMBL" id="KAK1131761.1"/>
    </source>
</evidence>
<reference evidence="1" key="1">
    <citation type="submission" date="2021-10" db="EMBL/GenBank/DDBJ databases">
        <title>Melipona bicolor Genome sequencing and assembly.</title>
        <authorList>
            <person name="Araujo N.S."/>
            <person name="Arias M.C."/>
        </authorList>
    </citation>
    <scope>NUCLEOTIDE SEQUENCE</scope>
    <source>
        <strain evidence="1">USP_2M_L1-L4_2017</strain>
        <tissue evidence="1">Whole body</tissue>
    </source>
</reference>